<dbReference type="AlphaFoldDB" id="A0A1G7EYV7"/>
<dbReference type="InterPro" id="IPR006680">
    <property type="entry name" value="Amidohydro-rel"/>
</dbReference>
<dbReference type="InterPro" id="IPR032466">
    <property type="entry name" value="Metal_Hydrolase"/>
</dbReference>
<dbReference type="OrthoDB" id="9807210at2"/>
<dbReference type="EMBL" id="FNBC01000007">
    <property type="protein sequence ID" value="SDE68839.1"/>
    <property type="molecule type" value="Genomic_DNA"/>
</dbReference>
<organism evidence="3 4">
    <name type="scientific">Thermus arciformis</name>
    <dbReference type="NCBI Taxonomy" id="482827"/>
    <lineage>
        <taxon>Bacteria</taxon>
        <taxon>Thermotogati</taxon>
        <taxon>Deinococcota</taxon>
        <taxon>Deinococci</taxon>
        <taxon>Thermales</taxon>
        <taxon>Thermaceae</taxon>
        <taxon>Thermus</taxon>
    </lineage>
</organism>
<name>A0A1G7EYV7_9DEIN</name>
<evidence type="ECO:0000256" key="1">
    <source>
        <dbReference type="ARBA" id="ARBA00022801"/>
    </source>
</evidence>
<dbReference type="Pfam" id="PF01979">
    <property type="entry name" value="Amidohydro_1"/>
    <property type="match status" value="1"/>
</dbReference>
<feature type="domain" description="Amidohydrolase-related" evidence="2">
    <location>
        <begin position="60"/>
        <end position="353"/>
    </location>
</feature>
<accession>A0A1G7EYV7</accession>
<dbReference type="Proteomes" id="UP000199446">
    <property type="component" value="Unassembled WGS sequence"/>
</dbReference>
<sequence length="369" mass="40261">MSWLRTELWTAEVVYTGFGTPMLRGALAVQGGFVVGQGSLEELRARFPEAEVVHKGLALLPPPVNAHTHLDLTLLPLYRGPFAGFLRHVVAHRERRGLEGTKRGLEELLASGAGAFADIVFKDEGMDFLLEESPLPGVAFYEVFAPEPSLAEEVYRAVRRKVEAWRRREGKVRVGLSPHAPYSVSPLLLKRLAEWARAEGIPLMVHAAESPEEVAFLARGEGPLREVYGRFAQTPWTPPGTTPVRHLHALGVLGPTTLLVHGVQVDEEEVGLLAETGTKVVLCPRSNANLEVGEAPLALYAKHGVELALGTDSRGSSPDLDVKNEARFLWGRAEPRLLVRALTRGGYRALGLPTPRLTRGTPLALVHSL</sequence>
<dbReference type="SUPFAM" id="SSF51556">
    <property type="entry name" value="Metallo-dependent hydrolases"/>
    <property type="match status" value="1"/>
</dbReference>
<dbReference type="Gene3D" id="3.20.20.140">
    <property type="entry name" value="Metal-dependent hydrolases"/>
    <property type="match status" value="1"/>
</dbReference>
<dbReference type="PANTHER" id="PTHR43794">
    <property type="entry name" value="AMINOHYDROLASE SSNA-RELATED"/>
    <property type="match status" value="1"/>
</dbReference>
<gene>
    <name evidence="3" type="ORF">SAMN04488243_1076</name>
</gene>
<keyword evidence="4" id="KW-1185">Reference proteome</keyword>
<dbReference type="GO" id="GO:0016810">
    <property type="term" value="F:hydrolase activity, acting on carbon-nitrogen (but not peptide) bonds"/>
    <property type="evidence" value="ECO:0007669"/>
    <property type="project" value="InterPro"/>
</dbReference>
<evidence type="ECO:0000313" key="3">
    <source>
        <dbReference type="EMBL" id="SDE68839.1"/>
    </source>
</evidence>
<dbReference type="RefSeq" id="WP_093006078.1">
    <property type="nucleotide sequence ID" value="NZ_FNBC01000007.1"/>
</dbReference>
<dbReference type="SUPFAM" id="SSF51338">
    <property type="entry name" value="Composite domain of metallo-dependent hydrolases"/>
    <property type="match status" value="1"/>
</dbReference>
<dbReference type="InterPro" id="IPR011059">
    <property type="entry name" value="Metal-dep_hydrolase_composite"/>
</dbReference>
<dbReference type="Gene3D" id="2.30.40.10">
    <property type="entry name" value="Urease, subunit C, domain 1"/>
    <property type="match status" value="1"/>
</dbReference>
<reference evidence="4" key="1">
    <citation type="submission" date="2016-10" db="EMBL/GenBank/DDBJ databases">
        <authorList>
            <person name="Varghese N."/>
            <person name="Submissions S."/>
        </authorList>
    </citation>
    <scope>NUCLEOTIDE SEQUENCE [LARGE SCALE GENOMIC DNA]</scope>
    <source>
        <strain evidence="4">CGMCC 1.6992</strain>
    </source>
</reference>
<dbReference type="PANTHER" id="PTHR43794:SF11">
    <property type="entry name" value="AMIDOHYDROLASE-RELATED DOMAIN-CONTAINING PROTEIN"/>
    <property type="match status" value="1"/>
</dbReference>
<evidence type="ECO:0000313" key="4">
    <source>
        <dbReference type="Proteomes" id="UP000199446"/>
    </source>
</evidence>
<dbReference type="STRING" id="482827.SAMN04488243_1076"/>
<evidence type="ECO:0000259" key="2">
    <source>
        <dbReference type="Pfam" id="PF01979"/>
    </source>
</evidence>
<proteinExistence type="predicted"/>
<keyword evidence="1" id="KW-0378">Hydrolase</keyword>
<protein>
    <submittedName>
        <fullName evidence="3">Cytosine/adenosine deaminase</fullName>
    </submittedName>
</protein>
<dbReference type="InterPro" id="IPR050287">
    <property type="entry name" value="MTA/SAH_deaminase"/>
</dbReference>